<evidence type="ECO:0000259" key="6">
    <source>
        <dbReference type="PROSITE" id="PS51845"/>
    </source>
</evidence>
<dbReference type="EMBL" id="HBFM01003077">
    <property type="protein sequence ID" value="CAD8765375.1"/>
    <property type="molecule type" value="Transcribed_RNA"/>
</dbReference>
<feature type="binding site" evidence="4">
    <location>
        <position position="181"/>
    </location>
    <ligand>
        <name>AMP</name>
        <dbReference type="ChEBI" id="CHEBI:456215"/>
    </ligand>
</feature>
<dbReference type="Gene3D" id="1.10.1300.10">
    <property type="entry name" value="3'5'-cyclic nucleotide phosphodiesterase, catalytic domain"/>
    <property type="match status" value="1"/>
</dbReference>
<dbReference type="InterPro" id="IPR023174">
    <property type="entry name" value="PDEase_CS"/>
</dbReference>
<feature type="binding site" evidence="5">
    <location>
        <position position="181"/>
    </location>
    <ligand>
        <name>Zn(2+)</name>
        <dbReference type="ChEBI" id="CHEBI:29105"/>
        <label>2</label>
    </ligand>
</feature>
<accession>A0A7S0YA70</accession>
<dbReference type="GO" id="GO:0004114">
    <property type="term" value="F:3',5'-cyclic-nucleotide phosphodiesterase activity"/>
    <property type="evidence" value="ECO:0007669"/>
    <property type="project" value="InterPro"/>
</dbReference>
<proteinExistence type="predicted"/>
<evidence type="ECO:0000256" key="2">
    <source>
        <dbReference type="ARBA" id="ARBA00022801"/>
    </source>
</evidence>
<dbReference type="Pfam" id="PF00233">
    <property type="entry name" value="PDEase_I"/>
    <property type="match status" value="1"/>
</dbReference>
<evidence type="ECO:0000256" key="1">
    <source>
        <dbReference type="ARBA" id="ARBA00022723"/>
    </source>
</evidence>
<feature type="binding site" evidence="4">
    <location>
        <begin position="139"/>
        <end position="143"/>
    </location>
    <ligand>
        <name>AMP</name>
        <dbReference type="ChEBI" id="CHEBI:456215"/>
    </ligand>
</feature>
<feature type="binding site" evidence="5">
    <location>
        <position position="181"/>
    </location>
    <ligand>
        <name>Zn(2+)</name>
        <dbReference type="ChEBI" id="CHEBI:29105"/>
        <label>1</label>
    </ligand>
</feature>
<gene>
    <name evidence="7" type="ORF">PPAR00522_LOCUS1762</name>
</gene>
<feature type="binding site" evidence="4">
    <location>
        <position position="294"/>
    </location>
    <ligand>
        <name>AMP</name>
        <dbReference type="ChEBI" id="CHEBI:456215"/>
    </ligand>
</feature>
<dbReference type="PROSITE" id="PS51845">
    <property type="entry name" value="PDEASE_I_2"/>
    <property type="match status" value="1"/>
</dbReference>
<dbReference type="InterPro" id="IPR036971">
    <property type="entry name" value="PDEase_catalytic_dom_sf"/>
</dbReference>
<keyword evidence="1 5" id="KW-0479">Metal-binding</keyword>
<dbReference type="AlphaFoldDB" id="A0A7S0YA70"/>
<reference evidence="7" key="1">
    <citation type="submission" date="2021-01" db="EMBL/GenBank/DDBJ databases">
        <authorList>
            <person name="Corre E."/>
            <person name="Pelletier E."/>
            <person name="Niang G."/>
            <person name="Scheremetjew M."/>
            <person name="Finn R."/>
            <person name="Kale V."/>
            <person name="Holt S."/>
            <person name="Cochrane G."/>
            <person name="Meng A."/>
            <person name="Brown T."/>
            <person name="Cohen L."/>
        </authorList>
    </citation>
    <scope>NUCLEOTIDE SEQUENCE</scope>
    <source>
        <strain evidence="7">SAG 63-3</strain>
    </source>
</reference>
<dbReference type="CDD" id="cd00077">
    <property type="entry name" value="HDc"/>
    <property type="match status" value="1"/>
</dbReference>
<dbReference type="SMART" id="SM00471">
    <property type="entry name" value="HDc"/>
    <property type="match status" value="1"/>
</dbReference>
<dbReference type="InterPro" id="IPR023088">
    <property type="entry name" value="PDEase"/>
</dbReference>
<feature type="active site" description="Proton donor" evidence="3">
    <location>
        <position position="139"/>
    </location>
</feature>
<dbReference type="GO" id="GO:0007165">
    <property type="term" value="P:signal transduction"/>
    <property type="evidence" value="ECO:0007669"/>
    <property type="project" value="InterPro"/>
</dbReference>
<dbReference type="SUPFAM" id="SSF109604">
    <property type="entry name" value="HD-domain/PDEase-like"/>
    <property type="match status" value="1"/>
</dbReference>
<protein>
    <recommendedName>
        <fullName evidence="6">PDEase domain-containing protein</fullName>
    </recommendedName>
</protein>
<feature type="binding site" evidence="5">
    <location>
        <position position="294"/>
    </location>
    <ligand>
        <name>Zn(2+)</name>
        <dbReference type="ChEBI" id="CHEBI:29105"/>
        <label>1</label>
    </ligand>
</feature>
<dbReference type="GO" id="GO:0046872">
    <property type="term" value="F:metal ion binding"/>
    <property type="evidence" value="ECO:0007669"/>
    <property type="project" value="UniProtKB-KW"/>
</dbReference>
<feature type="binding site" evidence="5">
    <location>
        <position position="180"/>
    </location>
    <ligand>
        <name>Zn(2+)</name>
        <dbReference type="ChEBI" id="CHEBI:29105"/>
        <label>1</label>
    </ligand>
</feature>
<evidence type="ECO:0000256" key="5">
    <source>
        <dbReference type="PIRSR" id="PIRSR623088-3"/>
    </source>
</evidence>
<feature type="domain" description="PDEase" evidence="6">
    <location>
        <begin position="53"/>
        <end position="389"/>
    </location>
</feature>
<evidence type="ECO:0000313" key="7">
    <source>
        <dbReference type="EMBL" id="CAD8765375.1"/>
    </source>
</evidence>
<organism evidence="7">
    <name type="scientific">Polytomella parva</name>
    <dbReference type="NCBI Taxonomy" id="51329"/>
    <lineage>
        <taxon>Eukaryota</taxon>
        <taxon>Viridiplantae</taxon>
        <taxon>Chlorophyta</taxon>
        <taxon>core chlorophytes</taxon>
        <taxon>Chlorophyceae</taxon>
        <taxon>CS clade</taxon>
        <taxon>Chlamydomonadales</taxon>
        <taxon>Chlamydomonadaceae</taxon>
        <taxon>Polytomella</taxon>
    </lineage>
</organism>
<dbReference type="InterPro" id="IPR003607">
    <property type="entry name" value="HD/PDEase_dom"/>
</dbReference>
<keyword evidence="2" id="KW-0378">Hydrolase</keyword>
<feature type="binding site" evidence="4">
    <location>
        <position position="345"/>
    </location>
    <ligand>
        <name>AMP</name>
        <dbReference type="ChEBI" id="CHEBI:456215"/>
    </ligand>
</feature>
<dbReference type="PRINTS" id="PR00387">
    <property type="entry name" value="PDIESTERASE1"/>
</dbReference>
<dbReference type="PANTHER" id="PTHR11347">
    <property type="entry name" value="CYCLIC NUCLEOTIDE PHOSPHODIESTERASE"/>
    <property type="match status" value="1"/>
</dbReference>
<name>A0A7S0YA70_9CHLO</name>
<evidence type="ECO:0000256" key="3">
    <source>
        <dbReference type="PIRSR" id="PIRSR623088-1"/>
    </source>
</evidence>
<dbReference type="InterPro" id="IPR002073">
    <property type="entry name" value="PDEase_catalytic_dom"/>
</dbReference>
<evidence type="ECO:0000256" key="4">
    <source>
        <dbReference type="PIRSR" id="PIRSR623088-2"/>
    </source>
</evidence>
<sequence length="405" mass="45352">MSVAMEVLPEKSKRLCIDMDSDTGELVAKQQLEIAPPKSYKKITPSLAVAARSNNQRPGWVSKLSTNTTTLDMELINLTTWDKFDIFNVKDLTKGHPLQFVGMALIDKFDLFEKLSLRRDVVSKFFECLEDMYNDNPYHNSTHAADVAQTVGCMLGNDNILLEHLTDMEVFCVIFAAIIHDVGHPGFTNDFLIRTRAPEAIIYNDTHVNENGHLAEAFRLLLRPDINFVSHFSNEEWSFFRKTVIDVVIATDMVGHSALLKDFQQVLQKQGPTLSSWATAQRSKLLELIVHVADISNPLKPVKLSVAWAQRVVTESWNQGDQEISRGLSVSPLCDRTKVNVPQMQISFLNGFAQPSLELLRIFMPSTVSTAMSCGSLTRGYWEDVGSLPNAHQDPKKLFSAAVGL</sequence>
<dbReference type="PROSITE" id="PS00126">
    <property type="entry name" value="PDEASE_I_1"/>
    <property type="match status" value="1"/>
</dbReference>
<feature type="binding site" evidence="5">
    <location>
        <position position="143"/>
    </location>
    <ligand>
        <name>Zn(2+)</name>
        <dbReference type="ChEBI" id="CHEBI:29105"/>
        <label>1</label>
    </ligand>
</feature>